<evidence type="ECO:0000259" key="1">
    <source>
        <dbReference type="SMART" id="SM00471"/>
    </source>
</evidence>
<dbReference type="Proteomes" id="UP000308181">
    <property type="component" value="Unassembled WGS sequence"/>
</dbReference>
<dbReference type="EMBL" id="SWBP01000001">
    <property type="protein sequence ID" value="TKC00647.1"/>
    <property type="molecule type" value="Genomic_DNA"/>
</dbReference>
<organism evidence="2 3">
    <name type="scientific">Pedobacter cryophilus</name>
    <dbReference type="NCBI Taxonomy" id="2571271"/>
    <lineage>
        <taxon>Bacteria</taxon>
        <taxon>Pseudomonadati</taxon>
        <taxon>Bacteroidota</taxon>
        <taxon>Sphingobacteriia</taxon>
        <taxon>Sphingobacteriales</taxon>
        <taxon>Sphingobacteriaceae</taxon>
        <taxon>Pedobacter</taxon>
    </lineage>
</organism>
<keyword evidence="3" id="KW-1185">Reference proteome</keyword>
<dbReference type="GO" id="GO:0008832">
    <property type="term" value="F:dGTPase activity"/>
    <property type="evidence" value="ECO:0007669"/>
    <property type="project" value="TreeGrafter"/>
</dbReference>
<dbReference type="InterPro" id="IPR045509">
    <property type="entry name" value="HD_assoc_2"/>
</dbReference>
<reference evidence="2 3" key="1">
    <citation type="submission" date="2019-04" db="EMBL/GenBank/DDBJ databases">
        <title>Pedobacter sp. AR-3-17 sp. nov., isolated from Arctic soil.</title>
        <authorList>
            <person name="Dahal R.H."/>
            <person name="Kim D.-U."/>
        </authorList>
    </citation>
    <scope>NUCLEOTIDE SEQUENCE [LARGE SCALE GENOMIC DNA]</scope>
    <source>
        <strain evidence="2 3">AR-3-17</strain>
    </source>
</reference>
<dbReference type="RefSeq" id="WP_136824856.1">
    <property type="nucleotide sequence ID" value="NZ_SWBP01000001.1"/>
</dbReference>
<gene>
    <name evidence="2" type="ORF">FA046_02915</name>
</gene>
<comment type="caution">
    <text evidence="2">The sequence shown here is derived from an EMBL/GenBank/DDBJ whole genome shotgun (WGS) entry which is preliminary data.</text>
</comment>
<dbReference type="CDD" id="cd00077">
    <property type="entry name" value="HDc"/>
    <property type="match status" value="1"/>
</dbReference>
<dbReference type="Pfam" id="PF19276">
    <property type="entry name" value="HD_assoc_2"/>
    <property type="match status" value="1"/>
</dbReference>
<evidence type="ECO:0000313" key="2">
    <source>
        <dbReference type="EMBL" id="TKC00647.1"/>
    </source>
</evidence>
<evidence type="ECO:0000313" key="3">
    <source>
        <dbReference type="Proteomes" id="UP000308181"/>
    </source>
</evidence>
<protein>
    <submittedName>
        <fullName evidence="2">HD domain-containing protein</fullName>
    </submittedName>
</protein>
<dbReference type="PANTHER" id="PTHR11373:SF4">
    <property type="entry name" value="DEOXYNUCLEOSIDE TRIPHOSPHATE TRIPHOSPHOHYDROLASE SAMHD1"/>
    <property type="match status" value="1"/>
</dbReference>
<sequence>MNKNKIINDPVYGFISIKTPLLFDLIQHPHFQRLRYIKQLGMTHLVYPGSLHTRFHHALGAMHLMQLAVEHLQSRGHDISKEEEEAASIAILLHDIGHGPFSHALEHTIVDGVSHEKISRLFMANLNREFNGQLNLALSIFNNHYHKKFLHQLISGQLDLDRLDYLNRDSFFSGVTEGMVSSDRIIKLLNIKDGNLVVEEKGIYSVEKFLIARRLMYWQVYLHKTVIAAEQLLVKILERARELALSGKDLFATPALKHFLYHDISESDFAENEEHLQFFSLLDDHDIMSSIKVWQLHDDFILKTLCTNLIHRNLYKVEISYDMPNEERINQLTAEAIRNLGISEDDSSYFVFTDTINNMAYKTGNTSINVLMKDGSLQDIAIASDNSNLEALSKTVTKNILCYTKF</sequence>
<dbReference type="SMART" id="SM00471">
    <property type="entry name" value="HDc"/>
    <property type="match status" value="1"/>
</dbReference>
<dbReference type="OrthoDB" id="9803619at2"/>
<dbReference type="AlphaFoldDB" id="A0A4U1C894"/>
<accession>A0A4U1C894</accession>
<dbReference type="InterPro" id="IPR050135">
    <property type="entry name" value="dGTPase-like"/>
</dbReference>
<dbReference type="InterPro" id="IPR003607">
    <property type="entry name" value="HD/PDEase_dom"/>
</dbReference>
<dbReference type="InterPro" id="IPR006674">
    <property type="entry name" value="HD_domain"/>
</dbReference>
<dbReference type="SUPFAM" id="SSF109604">
    <property type="entry name" value="HD-domain/PDEase-like"/>
    <property type="match status" value="1"/>
</dbReference>
<proteinExistence type="predicted"/>
<dbReference type="Pfam" id="PF01966">
    <property type="entry name" value="HD"/>
    <property type="match status" value="1"/>
</dbReference>
<name>A0A4U1C894_9SPHI</name>
<dbReference type="Gene3D" id="1.10.3210.10">
    <property type="entry name" value="Hypothetical protein af1432"/>
    <property type="match status" value="1"/>
</dbReference>
<dbReference type="GO" id="GO:0006203">
    <property type="term" value="P:dGTP catabolic process"/>
    <property type="evidence" value="ECO:0007669"/>
    <property type="project" value="TreeGrafter"/>
</dbReference>
<dbReference type="PANTHER" id="PTHR11373">
    <property type="entry name" value="DEOXYNUCLEOSIDE TRIPHOSPHATE TRIPHOSPHOHYDROLASE"/>
    <property type="match status" value="1"/>
</dbReference>
<feature type="domain" description="HD/PDEase" evidence="1">
    <location>
        <begin position="50"/>
        <end position="175"/>
    </location>
</feature>